<dbReference type="InterPro" id="IPR034704">
    <property type="entry name" value="Ribosomal_bL28/bL31-like_sf"/>
</dbReference>
<dbReference type="Proteomes" id="UP000285875">
    <property type="component" value="Chromosome"/>
</dbReference>
<dbReference type="InterPro" id="IPR026569">
    <property type="entry name" value="Ribosomal_bL28"/>
</dbReference>
<protein>
    <recommendedName>
        <fullName evidence="4 5">Large ribosomal subunit protein bL28</fullName>
    </recommendedName>
</protein>
<evidence type="ECO:0000313" key="8">
    <source>
        <dbReference type="Proteomes" id="UP000285875"/>
    </source>
</evidence>
<dbReference type="InterPro" id="IPR001383">
    <property type="entry name" value="Ribosomal_bL28_bact-type"/>
</dbReference>
<evidence type="ECO:0000256" key="2">
    <source>
        <dbReference type="ARBA" id="ARBA00022980"/>
    </source>
</evidence>
<dbReference type="PANTHER" id="PTHR13528">
    <property type="entry name" value="39S RIBOSOMAL PROTEIN L28, MITOCHONDRIAL"/>
    <property type="match status" value="1"/>
</dbReference>
<evidence type="ECO:0000256" key="6">
    <source>
        <dbReference type="SAM" id="MobiDB-lite"/>
    </source>
</evidence>
<dbReference type="HAMAP" id="MF_00373">
    <property type="entry name" value="Ribosomal_bL28"/>
    <property type="match status" value="1"/>
</dbReference>
<dbReference type="Pfam" id="PF00830">
    <property type="entry name" value="Ribosomal_L28"/>
    <property type="match status" value="1"/>
</dbReference>
<dbReference type="FunFam" id="2.30.170.40:FF:000001">
    <property type="entry name" value="50S ribosomal protein L28"/>
    <property type="match status" value="1"/>
</dbReference>
<dbReference type="Gene3D" id="2.30.170.40">
    <property type="entry name" value="Ribosomal protein L28/L24"/>
    <property type="match status" value="1"/>
</dbReference>
<dbReference type="KEGG" id="aji:C0Z10_02280"/>
<evidence type="ECO:0000313" key="7">
    <source>
        <dbReference type="EMBL" id="AZZ38767.1"/>
    </source>
</evidence>
<proteinExistence type="inferred from homology"/>
<dbReference type="GO" id="GO:0006412">
    <property type="term" value="P:translation"/>
    <property type="evidence" value="ECO:0007669"/>
    <property type="project" value="UniProtKB-UniRule"/>
</dbReference>
<reference evidence="8" key="1">
    <citation type="submission" date="2017-12" db="EMBL/GenBank/DDBJ databases">
        <title>Whole genome sequencing of Acidipropionibacterium jensenii strains JS279 and JS280.</title>
        <authorList>
            <person name="Deptula P."/>
            <person name="Laine P."/>
            <person name="Smolander O.-P."/>
            <person name="Paulin L."/>
            <person name="Auvinen P."/>
            <person name="Varmanen P."/>
        </authorList>
    </citation>
    <scope>NUCLEOTIDE SEQUENCE [LARGE SCALE GENOMIC DNA]</scope>
    <source>
        <strain evidence="8">JS280</strain>
    </source>
</reference>
<dbReference type="GO" id="GO:1990904">
    <property type="term" value="C:ribonucleoprotein complex"/>
    <property type="evidence" value="ECO:0007669"/>
    <property type="project" value="UniProtKB-KW"/>
</dbReference>
<keyword evidence="2 5" id="KW-0689">Ribosomal protein</keyword>
<dbReference type="InterPro" id="IPR037147">
    <property type="entry name" value="Ribosomal_bL28_sf"/>
</dbReference>
<gene>
    <name evidence="5 7" type="primary">rpmB</name>
    <name evidence="7" type="ORF">C0Z10_02280</name>
</gene>
<evidence type="ECO:0000256" key="1">
    <source>
        <dbReference type="ARBA" id="ARBA00008760"/>
    </source>
</evidence>
<dbReference type="GO" id="GO:0003735">
    <property type="term" value="F:structural constituent of ribosome"/>
    <property type="evidence" value="ECO:0007669"/>
    <property type="project" value="InterPro"/>
</dbReference>
<feature type="region of interest" description="Disordered" evidence="6">
    <location>
        <begin position="1"/>
        <end position="27"/>
    </location>
</feature>
<organism evidence="7 8">
    <name type="scientific">Acidipropionibacterium jensenii</name>
    <dbReference type="NCBI Taxonomy" id="1749"/>
    <lineage>
        <taxon>Bacteria</taxon>
        <taxon>Bacillati</taxon>
        <taxon>Actinomycetota</taxon>
        <taxon>Actinomycetes</taxon>
        <taxon>Propionibacteriales</taxon>
        <taxon>Propionibacteriaceae</taxon>
        <taxon>Acidipropionibacterium</taxon>
    </lineage>
</organism>
<comment type="similarity">
    <text evidence="1 5">Belongs to the bacterial ribosomal protein bL28 family.</text>
</comment>
<accession>A0A3T0RX83</accession>
<name>A0A3T0RX83_9ACTN</name>
<dbReference type="NCBIfam" id="TIGR00009">
    <property type="entry name" value="L28"/>
    <property type="match status" value="1"/>
</dbReference>
<sequence length="78" mass="9148">MSRRCQIRATRPGYGNSVSHSQRHTRRRWEPNLQTTRYWVPSLGRRVKLRLTPKGMKIIDCRGIDAVITEMLARGEKI</sequence>
<dbReference type="SUPFAM" id="SSF143800">
    <property type="entry name" value="L28p-like"/>
    <property type="match status" value="1"/>
</dbReference>
<dbReference type="EMBL" id="CP025570">
    <property type="protein sequence ID" value="AZZ38767.1"/>
    <property type="molecule type" value="Genomic_DNA"/>
</dbReference>
<evidence type="ECO:0000256" key="5">
    <source>
        <dbReference type="HAMAP-Rule" id="MF_00373"/>
    </source>
</evidence>
<evidence type="ECO:0000256" key="3">
    <source>
        <dbReference type="ARBA" id="ARBA00023274"/>
    </source>
</evidence>
<keyword evidence="3 5" id="KW-0687">Ribonucleoprotein</keyword>
<evidence type="ECO:0000256" key="4">
    <source>
        <dbReference type="ARBA" id="ARBA00035174"/>
    </source>
</evidence>
<dbReference type="PANTHER" id="PTHR13528:SF2">
    <property type="entry name" value="LARGE RIBOSOMAL SUBUNIT PROTEIN BL28M"/>
    <property type="match status" value="1"/>
</dbReference>
<dbReference type="RefSeq" id="WP_097798341.1">
    <property type="nucleotide sequence ID" value="NZ_CP025570.1"/>
</dbReference>
<dbReference type="GO" id="GO:0005840">
    <property type="term" value="C:ribosome"/>
    <property type="evidence" value="ECO:0007669"/>
    <property type="project" value="UniProtKB-KW"/>
</dbReference>
<dbReference type="AlphaFoldDB" id="A0A3T0RX83"/>